<dbReference type="InterPro" id="IPR007867">
    <property type="entry name" value="GMC_OxRtase_C"/>
</dbReference>
<dbReference type="Proteomes" id="UP001501195">
    <property type="component" value="Unassembled WGS sequence"/>
</dbReference>
<evidence type="ECO:0000256" key="1">
    <source>
        <dbReference type="ARBA" id="ARBA00010790"/>
    </source>
</evidence>
<evidence type="ECO:0000256" key="3">
    <source>
        <dbReference type="ARBA" id="ARBA00022827"/>
    </source>
</evidence>
<dbReference type="Pfam" id="PF00732">
    <property type="entry name" value="GMC_oxred_N"/>
    <property type="match status" value="1"/>
</dbReference>
<dbReference type="PANTHER" id="PTHR46056">
    <property type="entry name" value="LONG-CHAIN-ALCOHOL OXIDASE"/>
    <property type="match status" value="1"/>
</dbReference>
<evidence type="ECO:0000256" key="4">
    <source>
        <dbReference type="ARBA" id="ARBA00023002"/>
    </source>
</evidence>
<comment type="similarity">
    <text evidence="1">Belongs to the GMC oxidoreductase family.</text>
</comment>
<protein>
    <submittedName>
        <fullName evidence="6">GMC family oxidoreductase</fullName>
    </submittedName>
</protein>
<evidence type="ECO:0000313" key="7">
    <source>
        <dbReference type="Proteomes" id="UP001501195"/>
    </source>
</evidence>
<evidence type="ECO:0000256" key="2">
    <source>
        <dbReference type="ARBA" id="ARBA00022630"/>
    </source>
</evidence>
<dbReference type="InterPro" id="IPR036188">
    <property type="entry name" value="FAD/NAD-bd_sf"/>
</dbReference>
<dbReference type="InterPro" id="IPR000172">
    <property type="entry name" value="GMC_OxRdtase_N"/>
</dbReference>
<evidence type="ECO:0000259" key="5">
    <source>
        <dbReference type="PROSITE" id="PS00624"/>
    </source>
</evidence>
<accession>A0ABP9HSY5</accession>
<dbReference type="SUPFAM" id="SSF51905">
    <property type="entry name" value="FAD/NAD(P)-binding domain"/>
    <property type="match status" value="1"/>
</dbReference>
<keyword evidence="2" id="KW-0285">Flavoprotein</keyword>
<proteinExistence type="inferred from homology"/>
<dbReference type="Pfam" id="PF05199">
    <property type="entry name" value="GMC_oxred_C"/>
    <property type="match status" value="1"/>
</dbReference>
<dbReference type="RefSeq" id="WP_345712154.1">
    <property type="nucleotide sequence ID" value="NZ_BAABIL010000247.1"/>
</dbReference>
<evidence type="ECO:0000313" key="6">
    <source>
        <dbReference type="EMBL" id="GAA4977882.1"/>
    </source>
</evidence>
<sequence>MPEFTDVHRAALRALADTYVAAVPAPGGEDPDGFWARRGSDLGVPEALELILPATVPEPGLTGLLQLLEALAGAGLADQPQPAREALLRAVAGSAPEAGAGLDALRQAVLALAYGAPDPATGTNPSWRTWGYPGPPPAPQEPLDGFTPIVPLVPAGDTVLEADVVVVGSGSGGGVVAGELACAGVDVVVLERGGNFDRPDFTQHELQANQDLYLRGGYFPTADGNVTLVAGSTLGGGSTVNWSNSVRPRADVRRRWAREFGLGGLDGPEFDEDVDAVLAKISASTACSDLNDPHRRLAEGADRLGWHVRTAALNLRPDRYSPEVAGFAGFGDRSGAKQGTLETWLREAAGAGARILVRTDAERVLVEDGRAVGVLARYTDPATGASASVTVRAEHVVVACGALETPALLLRSGIGGPAVGRGLRLHPATGAGGVYAQPQRTWWGPPQSLIVDEFADRDDGFGFLVEGIHHGFAMLAASARWHDARQHKELVSRLGRTCWFVGIVQDRGCGSVTVGADGQAVHGYPFDDELDRRHLADALEAVVRLHEAAGAEEVHVLCQELRPWRRGEDLEAFVAAARAVPVGAGGIGAFSAHQMGGACAGTDPATSVAGPTGELHDTAGVWIGDTSAFPTSSGVNPMVSCMALARRTSRSLLAALGRGSRRTVQLPAGVPVAAGSGHRAR</sequence>
<reference evidence="7" key="1">
    <citation type="journal article" date="2019" name="Int. J. Syst. Evol. Microbiol.">
        <title>The Global Catalogue of Microorganisms (GCM) 10K type strain sequencing project: providing services to taxonomists for standard genome sequencing and annotation.</title>
        <authorList>
            <consortium name="The Broad Institute Genomics Platform"/>
            <consortium name="The Broad Institute Genome Sequencing Center for Infectious Disease"/>
            <person name="Wu L."/>
            <person name="Ma J."/>
        </authorList>
    </citation>
    <scope>NUCLEOTIDE SEQUENCE [LARGE SCALE GENOMIC DNA]</scope>
    <source>
        <strain evidence="7">JCM 18126</strain>
    </source>
</reference>
<gene>
    <name evidence="6" type="ORF">GCM10023225_18100</name>
</gene>
<organism evidence="6 7">
    <name type="scientific">Kineococcus glutinatus</name>
    <dbReference type="NCBI Taxonomy" id="1070872"/>
    <lineage>
        <taxon>Bacteria</taxon>
        <taxon>Bacillati</taxon>
        <taxon>Actinomycetota</taxon>
        <taxon>Actinomycetes</taxon>
        <taxon>Kineosporiales</taxon>
        <taxon>Kineosporiaceae</taxon>
        <taxon>Kineococcus</taxon>
    </lineage>
</organism>
<feature type="domain" description="Glucose-methanol-choline oxidoreductase N-terminal" evidence="5">
    <location>
        <begin position="401"/>
        <end position="415"/>
    </location>
</feature>
<keyword evidence="3" id="KW-0274">FAD</keyword>
<dbReference type="Gene3D" id="3.50.50.60">
    <property type="entry name" value="FAD/NAD(P)-binding domain"/>
    <property type="match status" value="2"/>
</dbReference>
<dbReference type="PANTHER" id="PTHR46056:SF12">
    <property type="entry name" value="LONG-CHAIN-ALCOHOL OXIDASE"/>
    <property type="match status" value="1"/>
</dbReference>
<dbReference type="PROSITE" id="PS00624">
    <property type="entry name" value="GMC_OXRED_2"/>
    <property type="match status" value="1"/>
</dbReference>
<dbReference type="EMBL" id="BAABIL010000247">
    <property type="protein sequence ID" value="GAA4977882.1"/>
    <property type="molecule type" value="Genomic_DNA"/>
</dbReference>
<name>A0ABP9HSY5_9ACTN</name>
<keyword evidence="4" id="KW-0560">Oxidoreductase</keyword>
<keyword evidence="7" id="KW-1185">Reference proteome</keyword>
<comment type="caution">
    <text evidence="6">The sequence shown here is derived from an EMBL/GenBank/DDBJ whole genome shotgun (WGS) entry which is preliminary data.</text>
</comment>